<feature type="domain" description="YcxB-like C-terminal" evidence="2">
    <location>
        <begin position="91"/>
        <end position="151"/>
    </location>
</feature>
<proteinExistence type="predicted"/>
<dbReference type="EMBL" id="FQUU01000009">
    <property type="protein sequence ID" value="SHF35966.1"/>
    <property type="molecule type" value="Genomic_DNA"/>
</dbReference>
<feature type="transmembrane region" description="Helical" evidence="1">
    <location>
        <begin position="26"/>
        <end position="46"/>
    </location>
</feature>
<organism evidence="3 4">
    <name type="scientific">Flavisolibacter ginsengisoli DSM 18119</name>
    <dbReference type="NCBI Taxonomy" id="1121884"/>
    <lineage>
        <taxon>Bacteria</taxon>
        <taxon>Pseudomonadati</taxon>
        <taxon>Bacteroidota</taxon>
        <taxon>Chitinophagia</taxon>
        <taxon>Chitinophagales</taxon>
        <taxon>Chitinophagaceae</taxon>
        <taxon>Flavisolibacter</taxon>
    </lineage>
</organism>
<dbReference type="Proteomes" id="UP000184048">
    <property type="component" value="Unassembled WGS sequence"/>
</dbReference>
<name>A0A1M5B0M5_9BACT</name>
<evidence type="ECO:0000259" key="2">
    <source>
        <dbReference type="Pfam" id="PF14317"/>
    </source>
</evidence>
<gene>
    <name evidence="3" type="ORF">SAMN02745131_02433</name>
</gene>
<evidence type="ECO:0000256" key="1">
    <source>
        <dbReference type="SAM" id="Phobius"/>
    </source>
</evidence>
<keyword evidence="1" id="KW-0812">Transmembrane</keyword>
<evidence type="ECO:0000313" key="4">
    <source>
        <dbReference type="Proteomes" id="UP000184048"/>
    </source>
</evidence>
<keyword evidence="4" id="KW-1185">Reference proteome</keyword>
<dbReference type="Pfam" id="PF14317">
    <property type="entry name" value="YcxB"/>
    <property type="match status" value="1"/>
</dbReference>
<feature type="transmembrane region" description="Helical" evidence="1">
    <location>
        <begin position="52"/>
        <end position="72"/>
    </location>
</feature>
<keyword evidence="1" id="KW-1133">Transmembrane helix</keyword>
<evidence type="ECO:0000313" key="3">
    <source>
        <dbReference type="EMBL" id="SHF35966.1"/>
    </source>
</evidence>
<keyword evidence="1" id="KW-0472">Membrane</keyword>
<dbReference type="AlphaFoldDB" id="A0A1M5B0M5"/>
<dbReference type="STRING" id="1121884.SAMN02745131_02433"/>
<reference evidence="3 4" key="1">
    <citation type="submission" date="2016-11" db="EMBL/GenBank/DDBJ databases">
        <authorList>
            <person name="Jaros S."/>
            <person name="Januszkiewicz K."/>
            <person name="Wedrychowicz H."/>
        </authorList>
    </citation>
    <scope>NUCLEOTIDE SEQUENCE [LARGE SCALE GENOMIC DNA]</scope>
    <source>
        <strain evidence="3 4">DSM 18119</strain>
    </source>
</reference>
<dbReference type="OrthoDB" id="663382at2"/>
<dbReference type="InterPro" id="IPR025588">
    <property type="entry name" value="YcxB-like_C"/>
</dbReference>
<accession>A0A1M5B0M5</accession>
<sequence>MKVSFTYDKKQVLQALRYHFLSRKEIRLMIILVNVFALGSAFLFYFKKILPLAFLVGSFLWFILMLSFWFFLPGMVYRRATTFKDHFIMTFDPDSFSVGNERGSRSYPWKAVSNFLETPHFFHLYFDSRSFFLVPKDSFSNSDEIYQMRHMLKEKIKN</sequence>
<protein>
    <submittedName>
        <fullName evidence="3">YcxB-like protein</fullName>
    </submittedName>
</protein>